<accession>Q177Y9</accession>
<comment type="caution">
    <text evidence="2">Lacks conserved residue(s) required for the propagation of feature annotation.</text>
</comment>
<dbReference type="EMBL" id="CH477368">
    <property type="protein sequence ID" value="EAT42495.1"/>
    <property type="molecule type" value="Genomic_DNA"/>
</dbReference>
<reference evidence="5" key="3">
    <citation type="submission" date="2012-09" db="EMBL/GenBank/DDBJ databases">
        <authorList>
            <consortium name="VectorBase"/>
        </authorList>
    </citation>
    <scope>NUCLEOTIDE SEQUENCE</scope>
    <source>
        <strain evidence="5">Liverpool</strain>
    </source>
</reference>
<protein>
    <submittedName>
        <fullName evidence="5">AAEL005984-PA</fullName>
    </submittedName>
</protein>
<proteinExistence type="predicted"/>
<reference evidence="5" key="1">
    <citation type="submission" date="2005-10" db="EMBL/GenBank/DDBJ databases">
        <authorList>
            <person name="Loftus B.J."/>
            <person name="Nene V.M."/>
            <person name="Hannick L.I."/>
            <person name="Bidwell S."/>
            <person name="Haas B."/>
            <person name="Amedeo P."/>
            <person name="Orvis J."/>
            <person name="Wortman J.R."/>
            <person name="White O.R."/>
            <person name="Salzberg S."/>
            <person name="Shumway M."/>
            <person name="Koo H."/>
            <person name="Zhao Y."/>
            <person name="Holmes M."/>
            <person name="Miller J."/>
            <person name="Schatz M."/>
            <person name="Pop M."/>
            <person name="Pai G."/>
            <person name="Utterback T."/>
            <person name="Rogers Y.-H."/>
            <person name="Kravitz S."/>
            <person name="Fraser C.M."/>
        </authorList>
    </citation>
    <scope>NUCLEOTIDE SEQUENCE</scope>
    <source>
        <strain evidence="5">Liverpool</strain>
    </source>
</reference>
<reference evidence="5" key="2">
    <citation type="journal article" date="2007" name="Science">
        <title>Genome sequence of Aedes aegypti, a major arbovirus vector.</title>
        <authorList>
            <person name="Nene V."/>
            <person name="Wortman J.R."/>
            <person name="Lawson D."/>
            <person name="Haas B."/>
            <person name="Kodira C."/>
            <person name="Tu Z.J."/>
            <person name="Loftus B."/>
            <person name="Xi Z."/>
            <person name="Megy K."/>
            <person name="Grabherr M."/>
            <person name="Ren Q."/>
            <person name="Zdobnov E.M."/>
            <person name="Lobo N.F."/>
            <person name="Campbell K.S."/>
            <person name="Brown S.E."/>
            <person name="Bonaldo M.F."/>
            <person name="Zhu J."/>
            <person name="Sinkins S.P."/>
            <person name="Hogenkamp D.G."/>
            <person name="Amedeo P."/>
            <person name="Arensburger P."/>
            <person name="Atkinson P.W."/>
            <person name="Bidwell S."/>
            <person name="Biedler J."/>
            <person name="Birney E."/>
            <person name="Bruggner R.V."/>
            <person name="Costas J."/>
            <person name="Coy M.R."/>
            <person name="Crabtree J."/>
            <person name="Crawford M."/>
            <person name="Debruyn B."/>
            <person name="Decaprio D."/>
            <person name="Eiglmeier K."/>
            <person name="Eisenstadt E."/>
            <person name="El-Dorry H."/>
            <person name="Gelbart W.M."/>
            <person name="Gomes S.L."/>
            <person name="Hammond M."/>
            <person name="Hannick L.I."/>
            <person name="Hogan J.R."/>
            <person name="Holmes M.H."/>
            <person name="Jaffe D."/>
            <person name="Johnston J.S."/>
            <person name="Kennedy R.C."/>
            <person name="Koo H."/>
            <person name="Kravitz S."/>
            <person name="Kriventseva E.V."/>
            <person name="Kulp D."/>
            <person name="Labutti K."/>
            <person name="Lee E."/>
            <person name="Li S."/>
            <person name="Lovin D.D."/>
            <person name="Mao C."/>
            <person name="Mauceli E."/>
            <person name="Menck C.F."/>
            <person name="Miller J.R."/>
            <person name="Montgomery P."/>
            <person name="Mori A."/>
            <person name="Nascimento A.L."/>
            <person name="Naveira H.F."/>
            <person name="Nusbaum C."/>
            <person name="O'leary S."/>
            <person name="Orvis J."/>
            <person name="Pertea M."/>
            <person name="Quesneville H."/>
            <person name="Reidenbach K.R."/>
            <person name="Rogers Y.H."/>
            <person name="Roth C.W."/>
            <person name="Schneider J.R."/>
            <person name="Schatz M."/>
            <person name="Shumway M."/>
            <person name="Stanke M."/>
            <person name="Stinson E.O."/>
            <person name="Tubio J.M."/>
            <person name="Vanzee J.P."/>
            <person name="Verjovski-Almeida S."/>
            <person name="Werner D."/>
            <person name="White O."/>
            <person name="Wyder S."/>
            <person name="Zeng Q."/>
            <person name="Zhao Q."/>
            <person name="Zhao Y."/>
            <person name="Hill C.A."/>
            <person name="Raikhel A.S."/>
            <person name="Soares M.B."/>
            <person name="Knudson D.L."/>
            <person name="Lee N.H."/>
            <person name="Galagan J."/>
            <person name="Salzberg S.L."/>
            <person name="Paulsen I.T."/>
            <person name="Dimopoulos G."/>
            <person name="Collins F.H."/>
            <person name="Birren B."/>
            <person name="Fraser-Liggett C.M."/>
            <person name="Severson D.W."/>
        </authorList>
    </citation>
    <scope>NUCLEOTIDE SEQUENCE [LARGE SCALE GENOMIC DNA]</scope>
    <source>
        <strain evidence="5">Liverpool</strain>
    </source>
</reference>
<dbReference type="eggNOG" id="ENOG502TB3S">
    <property type="taxonomic scope" value="Eukaryota"/>
</dbReference>
<dbReference type="Proteomes" id="UP000682892">
    <property type="component" value="Unassembled WGS sequence"/>
</dbReference>
<dbReference type="SMART" id="SM00032">
    <property type="entry name" value="CCP"/>
    <property type="match status" value="1"/>
</dbReference>
<dbReference type="PhylomeDB" id="Q177Y9"/>
<dbReference type="InterPro" id="IPR000436">
    <property type="entry name" value="Sushi_SCR_CCP_dom"/>
</dbReference>
<keyword evidence="1" id="KW-1015">Disulfide bond</keyword>
<dbReference type="PROSITE" id="PS50923">
    <property type="entry name" value="SUSHI"/>
    <property type="match status" value="1"/>
</dbReference>
<dbReference type="AlphaFoldDB" id="Q177Y9"/>
<sequence>MDIGALAQPSAGQRRSATYEDCEQPPEIAHGSARITVDETEEFVTARYSCAAGFRLEGKADIRCDIDSDEWQVKELPKCVNEILFIAM</sequence>
<evidence type="ECO:0000256" key="3">
    <source>
        <dbReference type="SAM" id="MobiDB-lite"/>
    </source>
</evidence>
<gene>
    <name evidence="5" type="ORF">AaeL_AAEL005984</name>
</gene>
<keyword evidence="2" id="KW-0768">Sushi</keyword>
<feature type="domain" description="Sushi" evidence="4">
    <location>
        <begin position="20"/>
        <end position="81"/>
    </location>
</feature>
<name>Q177Y9_AEDAE</name>
<evidence type="ECO:0000256" key="2">
    <source>
        <dbReference type="PROSITE-ProRule" id="PRU00302"/>
    </source>
</evidence>
<organism evidence="5 6">
    <name type="scientific">Aedes aegypti</name>
    <name type="common">Yellowfever mosquito</name>
    <name type="synonym">Culex aegypti</name>
    <dbReference type="NCBI Taxonomy" id="7159"/>
    <lineage>
        <taxon>Eukaryota</taxon>
        <taxon>Metazoa</taxon>
        <taxon>Ecdysozoa</taxon>
        <taxon>Arthropoda</taxon>
        <taxon>Hexapoda</taxon>
        <taxon>Insecta</taxon>
        <taxon>Pterygota</taxon>
        <taxon>Neoptera</taxon>
        <taxon>Endopterygota</taxon>
        <taxon>Diptera</taxon>
        <taxon>Nematocera</taxon>
        <taxon>Culicoidea</taxon>
        <taxon>Culicidae</taxon>
        <taxon>Culicinae</taxon>
        <taxon>Aedini</taxon>
        <taxon>Aedes</taxon>
        <taxon>Stegomyia</taxon>
    </lineage>
</organism>
<evidence type="ECO:0000313" key="5">
    <source>
        <dbReference type="EMBL" id="EAT42495.1"/>
    </source>
</evidence>
<dbReference type="SUPFAM" id="SSF57535">
    <property type="entry name" value="Complement control module/SCR domain"/>
    <property type="match status" value="1"/>
</dbReference>
<evidence type="ECO:0000259" key="4">
    <source>
        <dbReference type="PROSITE" id="PS50923"/>
    </source>
</evidence>
<dbReference type="VEuPathDB" id="VectorBase:AAEL015668"/>
<evidence type="ECO:0000313" key="6">
    <source>
        <dbReference type="Proteomes" id="UP000682892"/>
    </source>
</evidence>
<feature type="region of interest" description="Disordered" evidence="3">
    <location>
        <begin position="1"/>
        <end position="22"/>
    </location>
</feature>
<dbReference type="STRING" id="7159.Q177Y9"/>
<dbReference type="Pfam" id="PF00084">
    <property type="entry name" value="Sushi"/>
    <property type="match status" value="1"/>
</dbReference>
<dbReference type="Gene3D" id="2.10.70.10">
    <property type="entry name" value="Complement Module, domain 1"/>
    <property type="match status" value="1"/>
</dbReference>
<dbReference type="OMA" id="IKELPRC"/>
<dbReference type="CDD" id="cd00033">
    <property type="entry name" value="CCP"/>
    <property type="match status" value="1"/>
</dbReference>
<dbReference type="InterPro" id="IPR035976">
    <property type="entry name" value="Sushi/SCR/CCP_sf"/>
</dbReference>
<evidence type="ECO:0000256" key="1">
    <source>
        <dbReference type="ARBA" id="ARBA00023157"/>
    </source>
</evidence>